<dbReference type="NCBIfam" id="TIGR01377">
    <property type="entry name" value="soxA_mon"/>
    <property type="match status" value="1"/>
</dbReference>
<keyword evidence="5" id="KW-0274">FAD</keyword>
<organism evidence="9 10">
    <name type="scientific">Castanea mollissima</name>
    <name type="common">Chinese chestnut</name>
    <dbReference type="NCBI Taxonomy" id="60419"/>
    <lineage>
        <taxon>Eukaryota</taxon>
        <taxon>Viridiplantae</taxon>
        <taxon>Streptophyta</taxon>
        <taxon>Embryophyta</taxon>
        <taxon>Tracheophyta</taxon>
        <taxon>Spermatophyta</taxon>
        <taxon>Magnoliopsida</taxon>
        <taxon>eudicotyledons</taxon>
        <taxon>Gunneridae</taxon>
        <taxon>Pentapetalae</taxon>
        <taxon>rosids</taxon>
        <taxon>fabids</taxon>
        <taxon>Fagales</taxon>
        <taxon>Fagaceae</taxon>
        <taxon>Castanea</taxon>
    </lineage>
</organism>
<comment type="caution">
    <text evidence="9">The sequence shown here is derived from an EMBL/GenBank/DDBJ whole genome shotgun (WGS) entry which is preliminary data.</text>
</comment>
<keyword evidence="4" id="KW-0285">Flavoprotein</keyword>
<sequence>MKFTRKPQDGSEIKMEKMVKWVQGSSPIHLICDFRNYQKYLSSVRRRRNSVIYVNCRPRKEKRAHKKKEEKIKMAVSGEEFDVIVVGAGVMGSSTAYQVSKRGHKVLLLEQFDFLHQRGSSHGESRTIRATYPEEYYYPMVMESYKLWEEAESHIGYKVYFKAQQFDMGSSDDKCLREVIATCQKHSIPHEILDRQQVSDKFSGRFDIPDNWVGVCTSNGGVIKPTKAVSMFQTLAIQNGTVLRDYMEVEDIRKDGVKGGVWVYTSNGEKFWGKKCVVTVGAWTTKLVKTVSGIDLPIQPLETMVCYWRIKEGHEDKYAIGGDFPTFASYGEPYIYGTPSLEFPGLIKVAVHGGYPCDPDKRPWGPGMALGTLKQWVEERLSSLVDSGGPVATQLCMYSMTPDEDFVIDFLGGEFGKDVVVGGGFSGHGFKMSPVVGRILSDLVLTGEAKGIELKHFRIGRFEENPKGNFKEFLHYVM</sequence>
<keyword evidence="6" id="KW-0560">Oxidoreductase</keyword>
<evidence type="ECO:0000259" key="8">
    <source>
        <dbReference type="Pfam" id="PF01266"/>
    </source>
</evidence>
<evidence type="ECO:0000256" key="4">
    <source>
        <dbReference type="ARBA" id="ARBA00022630"/>
    </source>
</evidence>
<dbReference type="GO" id="GO:0008115">
    <property type="term" value="F:sarcosine oxidase activity"/>
    <property type="evidence" value="ECO:0007669"/>
    <property type="project" value="UniProtKB-EC"/>
</dbReference>
<dbReference type="PANTHER" id="PTHR10961">
    <property type="entry name" value="PEROXISOMAL SARCOSINE OXIDASE"/>
    <property type="match status" value="1"/>
</dbReference>
<dbReference type="InterPro" id="IPR006076">
    <property type="entry name" value="FAD-dep_OxRdtase"/>
</dbReference>
<keyword evidence="10" id="KW-1185">Reference proteome</keyword>
<feature type="domain" description="FAD dependent oxidoreductase" evidence="8">
    <location>
        <begin position="82"/>
        <end position="443"/>
    </location>
</feature>
<gene>
    <name evidence="9" type="ORF">CMV_000704</name>
</gene>
<dbReference type="Gene3D" id="3.50.50.60">
    <property type="entry name" value="FAD/NAD(P)-binding domain"/>
    <property type="match status" value="1"/>
</dbReference>
<dbReference type="OrthoDB" id="424974at2759"/>
<evidence type="ECO:0000256" key="6">
    <source>
        <dbReference type="ARBA" id="ARBA00023002"/>
    </source>
</evidence>
<comment type="similarity">
    <text evidence="2">Belongs to the MSOX/MTOX family.</text>
</comment>
<proteinExistence type="inferred from homology"/>
<dbReference type="InterPro" id="IPR045170">
    <property type="entry name" value="MTOX"/>
</dbReference>
<dbReference type="FunFam" id="3.50.50.60:FF:000189">
    <property type="entry name" value="Monomeric sarcosine oxidase"/>
    <property type="match status" value="1"/>
</dbReference>
<evidence type="ECO:0000256" key="2">
    <source>
        <dbReference type="ARBA" id="ARBA00010989"/>
    </source>
</evidence>
<dbReference type="Gene3D" id="3.30.9.10">
    <property type="entry name" value="D-Amino Acid Oxidase, subunit A, domain 2"/>
    <property type="match status" value="1"/>
</dbReference>
<evidence type="ECO:0000313" key="9">
    <source>
        <dbReference type="EMBL" id="KAF3976057.1"/>
    </source>
</evidence>
<dbReference type="EMBL" id="JRKL02000041">
    <property type="protein sequence ID" value="KAF3976057.1"/>
    <property type="molecule type" value="Genomic_DNA"/>
</dbReference>
<dbReference type="Proteomes" id="UP000737018">
    <property type="component" value="Unassembled WGS sequence"/>
</dbReference>
<dbReference type="Pfam" id="PF01266">
    <property type="entry name" value="DAO"/>
    <property type="match status" value="1"/>
</dbReference>
<evidence type="ECO:0000313" key="10">
    <source>
        <dbReference type="Proteomes" id="UP000737018"/>
    </source>
</evidence>
<dbReference type="SUPFAM" id="SSF51905">
    <property type="entry name" value="FAD/NAD(P)-binding domain"/>
    <property type="match status" value="1"/>
</dbReference>
<evidence type="ECO:0000256" key="3">
    <source>
        <dbReference type="ARBA" id="ARBA00012769"/>
    </source>
</evidence>
<comment type="catalytic activity">
    <reaction evidence="7">
        <text>sarcosine + O2 + H2O = formaldehyde + glycine + H2O2</text>
        <dbReference type="Rhea" id="RHEA:13313"/>
        <dbReference type="ChEBI" id="CHEBI:15377"/>
        <dbReference type="ChEBI" id="CHEBI:15379"/>
        <dbReference type="ChEBI" id="CHEBI:16240"/>
        <dbReference type="ChEBI" id="CHEBI:16842"/>
        <dbReference type="ChEBI" id="CHEBI:57305"/>
        <dbReference type="ChEBI" id="CHEBI:57433"/>
        <dbReference type="EC" id="1.5.3.1"/>
    </reaction>
</comment>
<reference evidence="9" key="1">
    <citation type="submission" date="2020-03" db="EMBL/GenBank/DDBJ databases">
        <title>Castanea mollissima Vanexum genome sequencing.</title>
        <authorList>
            <person name="Staton M."/>
        </authorList>
    </citation>
    <scope>NUCLEOTIDE SEQUENCE</scope>
    <source>
        <tissue evidence="9">Leaf</tissue>
    </source>
</reference>
<dbReference type="GO" id="GO:0050660">
    <property type="term" value="F:flavin adenine dinucleotide binding"/>
    <property type="evidence" value="ECO:0007669"/>
    <property type="project" value="InterPro"/>
</dbReference>
<dbReference type="AlphaFoldDB" id="A0A8J4RLX4"/>
<protein>
    <recommendedName>
        <fullName evidence="3">sarcosine oxidasee (formaldehyde-forming)</fullName>
        <ecNumber evidence="3">1.5.3.1</ecNumber>
    </recommendedName>
</protein>
<dbReference type="EC" id="1.5.3.1" evidence="3"/>
<evidence type="ECO:0000256" key="1">
    <source>
        <dbReference type="ARBA" id="ARBA00001974"/>
    </source>
</evidence>
<comment type="cofactor">
    <cofactor evidence="1">
        <name>FAD</name>
        <dbReference type="ChEBI" id="CHEBI:57692"/>
    </cofactor>
</comment>
<evidence type="ECO:0000256" key="7">
    <source>
        <dbReference type="ARBA" id="ARBA00052742"/>
    </source>
</evidence>
<dbReference type="InterPro" id="IPR036188">
    <property type="entry name" value="FAD/NAD-bd_sf"/>
</dbReference>
<dbReference type="PANTHER" id="PTHR10961:SF7">
    <property type="entry name" value="FAD DEPENDENT OXIDOREDUCTASE DOMAIN-CONTAINING PROTEIN"/>
    <property type="match status" value="1"/>
</dbReference>
<accession>A0A8J4RLX4</accession>
<dbReference type="NCBIfam" id="NF008425">
    <property type="entry name" value="PRK11259.1"/>
    <property type="match status" value="1"/>
</dbReference>
<evidence type="ECO:0000256" key="5">
    <source>
        <dbReference type="ARBA" id="ARBA00022827"/>
    </source>
</evidence>
<name>A0A8J4RLX4_9ROSI</name>
<dbReference type="SUPFAM" id="SSF54373">
    <property type="entry name" value="FAD-linked reductases, C-terminal domain"/>
    <property type="match status" value="1"/>
</dbReference>